<reference evidence="3" key="1">
    <citation type="submission" date="2021-06" db="EMBL/GenBank/DDBJ databases">
        <title>Complete genome sequence of Nocardioides sp. G188.</title>
        <authorList>
            <person name="Im W.-T."/>
        </authorList>
    </citation>
    <scope>NUCLEOTIDE SEQUENCE</scope>
    <source>
        <strain evidence="3">G188</strain>
    </source>
</reference>
<dbReference type="KEGG" id="nps:KRR39_04375"/>
<keyword evidence="2" id="KW-0472">Membrane</keyword>
<evidence type="ECO:0000256" key="2">
    <source>
        <dbReference type="SAM" id="Phobius"/>
    </source>
</evidence>
<proteinExistence type="predicted"/>
<name>A0A975Y167_9ACTN</name>
<evidence type="ECO:0000256" key="1">
    <source>
        <dbReference type="SAM" id="MobiDB-lite"/>
    </source>
</evidence>
<dbReference type="Proteomes" id="UP000683575">
    <property type="component" value="Chromosome"/>
</dbReference>
<keyword evidence="4" id="KW-1185">Reference proteome</keyword>
<evidence type="ECO:0000313" key="3">
    <source>
        <dbReference type="EMBL" id="QWZ09064.1"/>
    </source>
</evidence>
<keyword evidence="2" id="KW-0812">Transmembrane</keyword>
<sequence length="70" mass="8008">MTWILVAMLGIILLAVLVVLYVAYPHRGEDVPNAPWVGEAMRKGVNLLPTLDNQSDEQKYDTRPREKQHH</sequence>
<dbReference type="AlphaFoldDB" id="A0A975Y167"/>
<gene>
    <name evidence="3" type="ORF">KRR39_04375</name>
</gene>
<evidence type="ECO:0000313" key="4">
    <source>
        <dbReference type="Proteomes" id="UP000683575"/>
    </source>
</evidence>
<protein>
    <submittedName>
        <fullName evidence="3">Uncharacterized protein</fullName>
    </submittedName>
</protein>
<organism evidence="3 4">
    <name type="scientific">Nocardioides panacis</name>
    <dbReference type="NCBI Taxonomy" id="2849501"/>
    <lineage>
        <taxon>Bacteria</taxon>
        <taxon>Bacillati</taxon>
        <taxon>Actinomycetota</taxon>
        <taxon>Actinomycetes</taxon>
        <taxon>Propionibacteriales</taxon>
        <taxon>Nocardioidaceae</taxon>
        <taxon>Nocardioides</taxon>
    </lineage>
</organism>
<accession>A0A975Y167</accession>
<feature type="compositionally biased region" description="Basic and acidic residues" evidence="1">
    <location>
        <begin position="56"/>
        <end position="70"/>
    </location>
</feature>
<feature type="transmembrane region" description="Helical" evidence="2">
    <location>
        <begin position="6"/>
        <end position="24"/>
    </location>
</feature>
<dbReference type="RefSeq" id="WP_216940910.1">
    <property type="nucleotide sequence ID" value="NZ_CP077062.1"/>
</dbReference>
<dbReference type="EMBL" id="CP077062">
    <property type="protein sequence ID" value="QWZ09064.1"/>
    <property type="molecule type" value="Genomic_DNA"/>
</dbReference>
<feature type="region of interest" description="Disordered" evidence="1">
    <location>
        <begin position="47"/>
        <end position="70"/>
    </location>
</feature>
<keyword evidence="2" id="KW-1133">Transmembrane helix</keyword>